<feature type="compositionally biased region" description="Basic and acidic residues" evidence="1">
    <location>
        <begin position="17"/>
        <end position="34"/>
    </location>
</feature>
<reference evidence="2" key="1">
    <citation type="submission" date="2025-08" db="UniProtKB">
        <authorList>
            <consortium name="RefSeq"/>
        </authorList>
    </citation>
    <scope>IDENTIFICATION</scope>
    <source>
        <tissue evidence="2">Whole insect</tissue>
    </source>
</reference>
<dbReference type="AlphaFoldDB" id="A0A6P7F7Z4"/>
<protein>
    <submittedName>
        <fullName evidence="2">Uncharacterized protein LOC114325658</fullName>
    </submittedName>
</protein>
<name>A0A6P7F7Z4_DIAVI</name>
<feature type="region of interest" description="Disordered" evidence="1">
    <location>
        <begin position="1"/>
        <end position="54"/>
    </location>
</feature>
<feature type="compositionally biased region" description="Basic residues" evidence="1">
    <location>
        <begin position="35"/>
        <end position="48"/>
    </location>
</feature>
<gene>
    <name evidence="2" type="primary">LOC114325658</name>
</gene>
<accession>A0A6P7F7Z4</accession>
<proteinExistence type="predicted"/>
<evidence type="ECO:0000313" key="2">
    <source>
        <dbReference type="RefSeq" id="XP_028129575.1"/>
    </source>
</evidence>
<evidence type="ECO:0000256" key="1">
    <source>
        <dbReference type="SAM" id="MobiDB-lite"/>
    </source>
</evidence>
<organism evidence="2">
    <name type="scientific">Diabrotica virgifera virgifera</name>
    <name type="common">western corn rootworm</name>
    <dbReference type="NCBI Taxonomy" id="50390"/>
    <lineage>
        <taxon>Eukaryota</taxon>
        <taxon>Metazoa</taxon>
        <taxon>Ecdysozoa</taxon>
        <taxon>Arthropoda</taxon>
        <taxon>Hexapoda</taxon>
        <taxon>Insecta</taxon>
        <taxon>Pterygota</taxon>
        <taxon>Neoptera</taxon>
        <taxon>Endopterygota</taxon>
        <taxon>Coleoptera</taxon>
        <taxon>Polyphaga</taxon>
        <taxon>Cucujiformia</taxon>
        <taxon>Chrysomeloidea</taxon>
        <taxon>Chrysomelidae</taxon>
        <taxon>Galerucinae</taxon>
        <taxon>Diabroticina</taxon>
        <taxon>Diabroticites</taxon>
        <taxon>Diabrotica</taxon>
    </lineage>
</organism>
<dbReference type="InParanoid" id="A0A6P7F7Z4"/>
<sequence length="219" mass="25399">MAKTTSAERMKKHRQKLKEDKEKYEAHKEKEKTRDKKRRDSLKTRMLHSTKVCKDYKEKERLRKRLYRKKKRMTEMSNKLAETSPCVSELGSFKRPQSLGKAVKRVKNVLPFSPSKKSAVLCKLINESFPKVAKNLFNDKSVLSKSSTPEETIVLVKDFYATDSISRQTPGIKDFKSIKDPESGKRSKVQLQHMNMTVKEAFALFKEDNPTVKISSLKI</sequence>
<dbReference type="RefSeq" id="XP_028129575.1">
    <property type="nucleotide sequence ID" value="XM_028273774.1"/>
</dbReference>